<accession>A0ACB5U034</accession>
<keyword evidence="2" id="KW-1185">Reference proteome</keyword>
<comment type="caution">
    <text evidence="1">The sequence shown here is derived from an EMBL/GenBank/DDBJ whole genome shotgun (WGS) entry which is preliminary data.</text>
</comment>
<dbReference type="EMBL" id="BSXV01003519">
    <property type="protein sequence ID" value="GME98516.1"/>
    <property type="molecule type" value="Genomic_DNA"/>
</dbReference>
<reference evidence="1" key="1">
    <citation type="submission" date="2023-04" db="EMBL/GenBank/DDBJ databases">
        <title>Candida boidinii NBRC 1967.</title>
        <authorList>
            <person name="Ichikawa N."/>
            <person name="Sato H."/>
            <person name="Tonouchi N."/>
        </authorList>
    </citation>
    <scope>NUCLEOTIDE SEQUENCE</scope>
    <source>
        <strain evidence="1">NBRC 1967</strain>
    </source>
</reference>
<evidence type="ECO:0000313" key="1">
    <source>
        <dbReference type="EMBL" id="GME98516.1"/>
    </source>
</evidence>
<organism evidence="1 2">
    <name type="scientific">Candida boidinii</name>
    <name type="common">Yeast</name>
    <dbReference type="NCBI Taxonomy" id="5477"/>
    <lineage>
        <taxon>Eukaryota</taxon>
        <taxon>Fungi</taxon>
        <taxon>Dikarya</taxon>
        <taxon>Ascomycota</taxon>
        <taxon>Saccharomycotina</taxon>
        <taxon>Pichiomycetes</taxon>
        <taxon>Pichiales</taxon>
        <taxon>Pichiaceae</taxon>
        <taxon>Ogataea</taxon>
        <taxon>Ogataea/Candida clade</taxon>
    </lineage>
</organism>
<dbReference type="Proteomes" id="UP001165101">
    <property type="component" value="Unassembled WGS sequence"/>
</dbReference>
<sequence length="454" mass="48337">MIFQNWINWVWVLLFVNCYYSYSISKDLTFNNDNIEIEFDDKYLVFDTKLVKRKSGHASSGHGSSGSSGSSGHGSSGGSSHGSSGGSEGSGGSSGGSSGHTGNSGNSGNSGSSGSSGSSGGSRGHVGQDISSSGSGYSSGSRGQSGENAISGGGSRGHQTGYSSRGNYYTSNTGIKQHGNYNGNPVYSYSSRRSSYSSTSRYTPRYFVGGLAGGAAAGYLLGSGFGFYHWGYYPYYPFGYHYYHHSNTTNEQITNFEPLVLSNSGTSMLIDLQIGDEKLIVQLDTSSSDLWFIDSNNVTDYEGEGLLTISDSTKSLGTSFTSTNYDNITGDYYSDTILVNDDFNLTDFQFAVVDLPSSSNDSAIGFAGVLGIGPKMGESSYITEGEIYDNFIFKCYNEKLINKPVYSIYLNTSESEIGSFLLGAVDIAKILDTDNFITLPLTSLSGDDKNISML</sequence>
<name>A0ACB5U034_CANBO</name>
<protein>
    <submittedName>
        <fullName evidence="1">Unnamed protein product</fullName>
    </submittedName>
</protein>
<gene>
    <name evidence="1" type="ORF">Cboi01_000496900</name>
</gene>
<proteinExistence type="predicted"/>
<evidence type="ECO:0000313" key="2">
    <source>
        <dbReference type="Proteomes" id="UP001165101"/>
    </source>
</evidence>